<dbReference type="Proteomes" id="UP000013827">
    <property type="component" value="Unassembled WGS sequence"/>
</dbReference>
<reference evidence="2" key="2">
    <citation type="submission" date="2024-10" db="UniProtKB">
        <authorList>
            <consortium name="EnsemblProtists"/>
        </authorList>
    </citation>
    <scope>IDENTIFICATION</scope>
</reference>
<feature type="signal peptide" evidence="1">
    <location>
        <begin position="1"/>
        <end position="18"/>
    </location>
</feature>
<evidence type="ECO:0000313" key="3">
    <source>
        <dbReference type="Proteomes" id="UP000013827"/>
    </source>
</evidence>
<dbReference type="HOGENOM" id="CLU_2150642_0_0_1"/>
<dbReference type="GeneID" id="17283530"/>
<dbReference type="KEGG" id="ehx:EMIHUDRAFT_200819"/>
<evidence type="ECO:0008006" key="4">
    <source>
        <dbReference type="Google" id="ProtNLM"/>
    </source>
</evidence>
<accession>A0A0D3KR75</accession>
<dbReference type="AlphaFoldDB" id="A0A0D3KR75"/>
<keyword evidence="1" id="KW-0732">Signal</keyword>
<sequence length="112" mass="11932">MRPLPSFLLLCASYGVTAIAYGFPSGKHGLDYCIAEADTTSDMTASTTMAPPPWTSLAPSIPSESAICFDDPIFDFFLAICRLQTSTSALMAQYDGATTHEARDPCCDNPAP</sequence>
<dbReference type="PaxDb" id="2903-EOD38260"/>
<proteinExistence type="predicted"/>
<dbReference type="EnsemblProtists" id="EOD38260">
    <property type="protein sequence ID" value="EOD38260"/>
    <property type="gene ID" value="EMIHUDRAFT_200819"/>
</dbReference>
<name>A0A0D3KR75_EMIH1</name>
<feature type="chain" id="PRO_5044291905" description="Secreted protein" evidence="1">
    <location>
        <begin position="19"/>
        <end position="112"/>
    </location>
</feature>
<reference evidence="3" key="1">
    <citation type="journal article" date="2013" name="Nature">
        <title>Pan genome of the phytoplankton Emiliania underpins its global distribution.</title>
        <authorList>
            <person name="Read B.A."/>
            <person name="Kegel J."/>
            <person name="Klute M.J."/>
            <person name="Kuo A."/>
            <person name="Lefebvre S.C."/>
            <person name="Maumus F."/>
            <person name="Mayer C."/>
            <person name="Miller J."/>
            <person name="Monier A."/>
            <person name="Salamov A."/>
            <person name="Young J."/>
            <person name="Aguilar M."/>
            <person name="Claverie J.M."/>
            <person name="Frickenhaus S."/>
            <person name="Gonzalez K."/>
            <person name="Herman E.K."/>
            <person name="Lin Y.C."/>
            <person name="Napier J."/>
            <person name="Ogata H."/>
            <person name="Sarno A.F."/>
            <person name="Shmutz J."/>
            <person name="Schroeder D."/>
            <person name="de Vargas C."/>
            <person name="Verret F."/>
            <person name="von Dassow P."/>
            <person name="Valentin K."/>
            <person name="Van de Peer Y."/>
            <person name="Wheeler G."/>
            <person name="Dacks J.B."/>
            <person name="Delwiche C.F."/>
            <person name="Dyhrman S.T."/>
            <person name="Glockner G."/>
            <person name="John U."/>
            <person name="Richards T."/>
            <person name="Worden A.Z."/>
            <person name="Zhang X."/>
            <person name="Grigoriev I.V."/>
            <person name="Allen A.E."/>
            <person name="Bidle K."/>
            <person name="Borodovsky M."/>
            <person name="Bowler C."/>
            <person name="Brownlee C."/>
            <person name="Cock J.M."/>
            <person name="Elias M."/>
            <person name="Gladyshev V.N."/>
            <person name="Groth M."/>
            <person name="Guda C."/>
            <person name="Hadaegh A."/>
            <person name="Iglesias-Rodriguez M.D."/>
            <person name="Jenkins J."/>
            <person name="Jones B.M."/>
            <person name="Lawson T."/>
            <person name="Leese F."/>
            <person name="Lindquist E."/>
            <person name="Lobanov A."/>
            <person name="Lomsadze A."/>
            <person name="Malik S.B."/>
            <person name="Marsh M.E."/>
            <person name="Mackinder L."/>
            <person name="Mock T."/>
            <person name="Mueller-Roeber B."/>
            <person name="Pagarete A."/>
            <person name="Parker M."/>
            <person name="Probert I."/>
            <person name="Quesneville H."/>
            <person name="Raines C."/>
            <person name="Rensing S.A."/>
            <person name="Riano-Pachon D.M."/>
            <person name="Richier S."/>
            <person name="Rokitta S."/>
            <person name="Shiraiwa Y."/>
            <person name="Soanes D.M."/>
            <person name="van der Giezen M."/>
            <person name="Wahlund T.M."/>
            <person name="Williams B."/>
            <person name="Wilson W."/>
            <person name="Wolfe G."/>
            <person name="Wurch L.L."/>
        </authorList>
    </citation>
    <scope>NUCLEOTIDE SEQUENCE</scope>
</reference>
<dbReference type="RefSeq" id="XP_005790689.1">
    <property type="nucleotide sequence ID" value="XM_005790632.1"/>
</dbReference>
<organism evidence="2 3">
    <name type="scientific">Emiliania huxleyi (strain CCMP1516)</name>
    <dbReference type="NCBI Taxonomy" id="280463"/>
    <lineage>
        <taxon>Eukaryota</taxon>
        <taxon>Haptista</taxon>
        <taxon>Haptophyta</taxon>
        <taxon>Prymnesiophyceae</taxon>
        <taxon>Isochrysidales</taxon>
        <taxon>Noelaerhabdaceae</taxon>
        <taxon>Emiliania</taxon>
    </lineage>
</organism>
<keyword evidence="3" id="KW-1185">Reference proteome</keyword>
<evidence type="ECO:0000256" key="1">
    <source>
        <dbReference type="SAM" id="SignalP"/>
    </source>
</evidence>
<protein>
    <recommendedName>
        <fullName evidence="4">Secreted protein</fullName>
    </recommendedName>
</protein>
<evidence type="ECO:0000313" key="2">
    <source>
        <dbReference type="EnsemblProtists" id="EOD38260"/>
    </source>
</evidence>